<feature type="domain" description="Sensor histidine kinase NatK-like C-terminal" evidence="2">
    <location>
        <begin position="387"/>
        <end position="488"/>
    </location>
</feature>
<feature type="transmembrane region" description="Helical" evidence="1">
    <location>
        <begin position="74"/>
        <end position="94"/>
    </location>
</feature>
<organism evidence="3 4">
    <name type="scientific">Enterococcus hulanensis</name>
    <dbReference type="NCBI Taxonomy" id="2559929"/>
    <lineage>
        <taxon>Bacteria</taxon>
        <taxon>Bacillati</taxon>
        <taxon>Bacillota</taxon>
        <taxon>Bacilli</taxon>
        <taxon>Lactobacillales</taxon>
        <taxon>Enterococcaceae</taxon>
        <taxon>Enterococcus</taxon>
    </lineage>
</organism>
<feature type="transmembrane region" description="Helical" evidence="1">
    <location>
        <begin position="101"/>
        <end position="127"/>
    </location>
</feature>
<dbReference type="RefSeq" id="WP_311822606.1">
    <property type="nucleotide sequence ID" value="NZ_JARPYF010000003.1"/>
</dbReference>
<accession>A0ABU3F0I8</accession>
<evidence type="ECO:0000259" key="2">
    <source>
        <dbReference type="Pfam" id="PF14501"/>
    </source>
</evidence>
<feature type="transmembrane region" description="Helical" evidence="1">
    <location>
        <begin position="170"/>
        <end position="190"/>
    </location>
</feature>
<feature type="transmembrane region" description="Helical" evidence="1">
    <location>
        <begin position="139"/>
        <end position="158"/>
    </location>
</feature>
<feature type="transmembrane region" description="Helical" evidence="1">
    <location>
        <begin position="45"/>
        <end position="68"/>
    </location>
</feature>
<dbReference type="EMBL" id="JARPYI010000007">
    <property type="protein sequence ID" value="MDT2600641.1"/>
    <property type="molecule type" value="Genomic_DNA"/>
</dbReference>
<keyword evidence="4" id="KW-1185">Reference proteome</keyword>
<evidence type="ECO:0000313" key="3">
    <source>
        <dbReference type="EMBL" id="MDT2600641.1"/>
    </source>
</evidence>
<dbReference type="SUPFAM" id="SSF55874">
    <property type="entry name" value="ATPase domain of HSP90 chaperone/DNA topoisomerase II/histidine kinase"/>
    <property type="match status" value="1"/>
</dbReference>
<dbReference type="InterPro" id="IPR032834">
    <property type="entry name" value="NatK-like_C"/>
</dbReference>
<dbReference type="Proteomes" id="UP001252875">
    <property type="component" value="Unassembled WGS sequence"/>
</dbReference>
<feature type="transmembrane region" description="Helical" evidence="1">
    <location>
        <begin position="14"/>
        <end position="33"/>
    </location>
</feature>
<dbReference type="Gene3D" id="3.30.565.10">
    <property type="entry name" value="Histidine kinase-like ATPase, C-terminal domain"/>
    <property type="match status" value="1"/>
</dbReference>
<feature type="transmembrane region" description="Helical" evidence="1">
    <location>
        <begin position="243"/>
        <end position="261"/>
    </location>
</feature>
<dbReference type="PANTHER" id="PTHR40448">
    <property type="entry name" value="TWO-COMPONENT SENSOR HISTIDINE KINASE"/>
    <property type="match status" value="1"/>
</dbReference>
<sequence>MINFYTAGMSTKEMLILLFFQMTPALIVYCGALKYCFPTKINWRTILLLSLSAYNLGWIFNTIIQYYFQDLLAIHNVFSIISQSLMMLILYLVFHRGERTFLIDLMLVTILATLAAGLFEYISIFLLNRVGAPLASSKIINWYFLVFLLFLPLLKNLLNWINLFLTNSLLSLLVLLWMLLLSLNYFFMFVQVCSIREVAGQTNYSSIIFLADSYIGDSLIKWLAPSATFIIEPIYHVFFKGSVLIFINMAGLTAFSMLIFINRRAKKRLEAQEQVKYELTQYINSLESVTQNIRKNHHDFSNLLFSLGGYIYQEPINEKELKKYFEDVTQTFEADYHYFLEISRLSNLENPELKTLIFTKLMAATKEDIPFDIEIDQPIKKLPIDHLALARIFGILIDNALEAAEESEKPFVRLAILEEEHHYLFVLVNATKNRTISPALMQKENFSTKGENRGLGLSIVQSIIQNYSHILTLKTTQNEQEFCQTLILKKERVYGT</sequence>
<name>A0ABU3F0I8_9ENTE</name>
<proteinExistence type="predicted"/>
<protein>
    <submittedName>
        <fullName evidence="3">GHKL domain-containing protein</fullName>
    </submittedName>
</protein>
<dbReference type="PANTHER" id="PTHR40448:SF1">
    <property type="entry name" value="TWO-COMPONENT SENSOR HISTIDINE KINASE"/>
    <property type="match status" value="1"/>
</dbReference>
<evidence type="ECO:0000313" key="4">
    <source>
        <dbReference type="Proteomes" id="UP001252875"/>
    </source>
</evidence>
<keyword evidence="1" id="KW-1133">Transmembrane helix</keyword>
<dbReference type="InterPro" id="IPR036890">
    <property type="entry name" value="HATPase_C_sf"/>
</dbReference>
<keyword evidence="1" id="KW-0812">Transmembrane</keyword>
<comment type="caution">
    <text evidence="3">The sequence shown here is derived from an EMBL/GenBank/DDBJ whole genome shotgun (WGS) entry which is preliminary data.</text>
</comment>
<dbReference type="Pfam" id="PF14501">
    <property type="entry name" value="HATPase_c_5"/>
    <property type="match status" value="1"/>
</dbReference>
<gene>
    <name evidence="3" type="ORF">P7D85_12705</name>
</gene>
<keyword evidence="1" id="KW-0472">Membrane</keyword>
<evidence type="ECO:0000256" key="1">
    <source>
        <dbReference type="SAM" id="Phobius"/>
    </source>
</evidence>
<reference evidence="3 4" key="1">
    <citation type="submission" date="2023-03" db="EMBL/GenBank/DDBJ databases">
        <authorList>
            <person name="Shen W."/>
            <person name="Cai J."/>
        </authorList>
    </citation>
    <scope>NUCLEOTIDE SEQUENCE [LARGE SCALE GENOMIC DNA]</scope>
    <source>
        <strain evidence="3 4">D6-4</strain>
    </source>
</reference>